<dbReference type="RefSeq" id="XP_042566204.1">
    <property type="nucleotide sequence ID" value="XM_042710270.1"/>
</dbReference>
<keyword evidence="3" id="KW-1185">Reference proteome</keyword>
<feature type="coiled-coil region" evidence="1">
    <location>
        <begin position="11"/>
        <end position="62"/>
    </location>
</feature>
<sequence length="540" mass="61662">MKANTGLQMALNACEDSKIDLENEVTSLKNQMKSMTQALHGSEKVREEMDELQAALAESEKINHCLNASYYKLEIRNETLSHQIEAITQEISDILPEREMDKRKIKTLSQHIQVLQQQLEEAKRMLDERDGIIYNKDVVINQQKASMDELTTIGQGLREEVKNLEDQLELALVNEEGSFLHPDGTFSVATENRLSLAEELGLMAGFQQEESDDDVEVDDVLMGSEVTAWELKEEVEEDSCFEEMKINCMKVIEVSPEEITEIIKHEEVVEVAGNKEVKDFIQVDEVEGMKWINETVETEEISHLEEVNEEDKAVRPEKIEMVGMLEEVEQTVRHEEVRDLIKLEQEKDVKEISSILAEEACHHEEMKPAIGHKEVRDIELEIKAAIGHKEVRDIELEIKAAIGHEEVREIELEIKATKPEEDKWATAHPEEVKESVMHQEVEEAVRTEEAKDFIRLKEVLKHEEEREEVGRVVEVDGMARLDEVQAVEVEQTQFCILDEDLAPGQNSGAWLDEACEKIKRGALITGAIGLGVFLLWKIKS</sequence>
<evidence type="ECO:0000313" key="3">
    <source>
        <dbReference type="Proteomes" id="UP000515152"/>
    </source>
</evidence>
<feature type="domain" description="KASH5-like coiled-coil" evidence="2">
    <location>
        <begin position="4"/>
        <end position="169"/>
    </location>
</feature>
<organism evidence="3 4">
    <name type="scientific">Clupea harengus</name>
    <name type="common">Atlantic herring</name>
    <dbReference type="NCBI Taxonomy" id="7950"/>
    <lineage>
        <taxon>Eukaryota</taxon>
        <taxon>Metazoa</taxon>
        <taxon>Chordata</taxon>
        <taxon>Craniata</taxon>
        <taxon>Vertebrata</taxon>
        <taxon>Euteleostomi</taxon>
        <taxon>Actinopterygii</taxon>
        <taxon>Neopterygii</taxon>
        <taxon>Teleostei</taxon>
        <taxon>Clupei</taxon>
        <taxon>Clupeiformes</taxon>
        <taxon>Clupeoidei</taxon>
        <taxon>Clupeidae</taxon>
        <taxon>Clupea</taxon>
    </lineage>
</organism>
<evidence type="ECO:0000259" key="2">
    <source>
        <dbReference type="Pfam" id="PF14662"/>
    </source>
</evidence>
<dbReference type="Pfam" id="PF14662">
    <property type="entry name" value="KASH_CCD"/>
    <property type="match status" value="1"/>
</dbReference>
<dbReference type="GO" id="GO:0007129">
    <property type="term" value="P:homologous chromosome pairing at meiosis"/>
    <property type="evidence" value="ECO:0007669"/>
    <property type="project" value="TreeGrafter"/>
</dbReference>
<accession>A0A8M1KX86</accession>
<dbReference type="GO" id="GO:0007015">
    <property type="term" value="P:actin filament organization"/>
    <property type="evidence" value="ECO:0007669"/>
    <property type="project" value="TreeGrafter"/>
</dbReference>
<dbReference type="GO" id="GO:0005640">
    <property type="term" value="C:nuclear outer membrane"/>
    <property type="evidence" value="ECO:0007669"/>
    <property type="project" value="TreeGrafter"/>
</dbReference>
<dbReference type="GO" id="GO:0034397">
    <property type="term" value="P:telomere localization"/>
    <property type="evidence" value="ECO:0007669"/>
    <property type="project" value="InterPro"/>
</dbReference>
<dbReference type="GO" id="GO:0090220">
    <property type="term" value="P:chromosome localization to nuclear envelope involved in homologous chromosome segregation"/>
    <property type="evidence" value="ECO:0007669"/>
    <property type="project" value="TreeGrafter"/>
</dbReference>
<dbReference type="OrthoDB" id="8856908at2759"/>
<keyword evidence="1" id="KW-0175">Coiled coil</keyword>
<protein>
    <submittedName>
        <fullName evidence="4">Golgin subfamily B member 1-like</fullName>
    </submittedName>
</protein>
<dbReference type="GeneID" id="105889336"/>
<dbReference type="PANTHER" id="PTHR47300">
    <property type="entry name" value="PROTEIN KASH5"/>
    <property type="match status" value="1"/>
</dbReference>
<dbReference type="InterPro" id="IPR028168">
    <property type="entry name" value="KASH5_CC"/>
</dbReference>
<dbReference type="KEGG" id="char:105889336"/>
<gene>
    <name evidence="4" type="primary">LOC105889336</name>
</gene>
<dbReference type="Proteomes" id="UP000515152">
    <property type="component" value="Chromosome 17"/>
</dbReference>
<dbReference type="GO" id="GO:0070840">
    <property type="term" value="F:dynein complex binding"/>
    <property type="evidence" value="ECO:0007669"/>
    <property type="project" value="TreeGrafter"/>
</dbReference>
<dbReference type="GO" id="GO:0034993">
    <property type="term" value="C:meiotic nuclear membrane microtubule tethering complex"/>
    <property type="evidence" value="ECO:0007669"/>
    <property type="project" value="InterPro"/>
</dbReference>
<dbReference type="GO" id="GO:0090619">
    <property type="term" value="C:meiotic spindle pole"/>
    <property type="evidence" value="ECO:0007669"/>
    <property type="project" value="TreeGrafter"/>
</dbReference>
<name>A0A8M1KX86_CLUHA</name>
<dbReference type="AlphaFoldDB" id="A0A8M1KX86"/>
<dbReference type="PANTHER" id="PTHR47300:SF1">
    <property type="entry name" value="PROTEIN KASH5"/>
    <property type="match status" value="1"/>
</dbReference>
<dbReference type="InterPro" id="IPR028170">
    <property type="entry name" value="KASH5"/>
</dbReference>
<dbReference type="GO" id="GO:0051225">
    <property type="term" value="P:spindle assembly"/>
    <property type="evidence" value="ECO:0007669"/>
    <property type="project" value="TreeGrafter"/>
</dbReference>
<dbReference type="GO" id="GO:0000781">
    <property type="term" value="C:chromosome, telomeric region"/>
    <property type="evidence" value="ECO:0007669"/>
    <property type="project" value="TreeGrafter"/>
</dbReference>
<reference evidence="4" key="1">
    <citation type="submission" date="2025-08" db="UniProtKB">
        <authorList>
            <consortium name="RefSeq"/>
        </authorList>
    </citation>
    <scope>IDENTIFICATION</scope>
</reference>
<dbReference type="GO" id="GO:0000800">
    <property type="term" value="C:lateral element"/>
    <property type="evidence" value="ECO:0007669"/>
    <property type="project" value="TreeGrafter"/>
</dbReference>
<proteinExistence type="predicted"/>
<dbReference type="GO" id="GO:0051653">
    <property type="term" value="P:spindle localization"/>
    <property type="evidence" value="ECO:0007669"/>
    <property type="project" value="TreeGrafter"/>
</dbReference>
<evidence type="ECO:0000256" key="1">
    <source>
        <dbReference type="SAM" id="Coils"/>
    </source>
</evidence>
<evidence type="ECO:0000313" key="4">
    <source>
        <dbReference type="RefSeq" id="XP_042566204.1"/>
    </source>
</evidence>
<feature type="coiled-coil region" evidence="1">
    <location>
        <begin position="105"/>
        <end position="174"/>
    </location>
</feature>